<dbReference type="InterPro" id="IPR036291">
    <property type="entry name" value="NAD(P)-bd_dom_sf"/>
</dbReference>
<evidence type="ECO:0000313" key="5">
    <source>
        <dbReference type="EMBL" id="CAH0101653.1"/>
    </source>
</evidence>
<keyword evidence="6" id="KW-1185">Reference proteome</keyword>
<keyword evidence="3" id="KW-0560">Oxidoreductase</keyword>
<evidence type="ECO:0008006" key="7">
    <source>
        <dbReference type="Google" id="ProtNLM"/>
    </source>
</evidence>
<protein>
    <recommendedName>
        <fullName evidence="7">Very-long-chain 3-oxoacyl-CoA reductase</fullName>
    </recommendedName>
</protein>
<keyword evidence="4" id="KW-0812">Transmembrane</keyword>
<proteinExistence type="inferred from homology"/>
<dbReference type="CDD" id="cd05356">
    <property type="entry name" value="17beta-HSD1_like_SDR_c"/>
    <property type="match status" value="4"/>
</dbReference>
<dbReference type="OrthoDB" id="5545019at2759"/>
<organism evidence="5 6">
    <name type="scientific">Daphnia galeata</name>
    <dbReference type="NCBI Taxonomy" id="27404"/>
    <lineage>
        <taxon>Eukaryota</taxon>
        <taxon>Metazoa</taxon>
        <taxon>Ecdysozoa</taxon>
        <taxon>Arthropoda</taxon>
        <taxon>Crustacea</taxon>
        <taxon>Branchiopoda</taxon>
        <taxon>Diplostraca</taxon>
        <taxon>Cladocera</taxon>
        <taxon>Anomopoda</taxon>
        <taxon>Daphniidae</taxon>
        <taxon>Daphnia</taxon>
    </lineage>
</organism>
<evidence type="ECO:0000256" key="1">
    <source>
        <dbReference type="ARBA" id="ARBA00006484"/>
    </source>
</evidence>
<evidence type="ECO:0000256" key="4">
    <source>
        <dbReference type="SAM" id="Phobius"/>
    </source>
</evidence>
<comment type="caution">
    <text evidence="5">The sequence shown here is derived from an EMBL/GenBank/DDBJ whole genome shotgun (WGS) entry which is preliminary data.</text>
</comment>
<dbReference type="InterPro" id="IPR002347">
    <property type="entry name" value="SDR_fam"/>
</dbReference>
<keyword evidence="2" id="KW-0521">NADP</keyword>
<dbReference type="GO" id="GO:0016491">
    <property type="term" value="F:oxidoreductase activity"/>
    <property type="evidence" value="ECO:0007669"/>
    <property type="project" value="UniProtKB-KW"/>
</dbReference>
<dbReference type="Gene3D" id="3.40.50.720">
    <property type="entry name" value="NAD(P)-binding Rossmann-like Domain"/>
    <property type="match status" value="4"/>
</dbReference>
<dbReference type="InterPro" id="IPR051019">
    <property type="entry name" value="VLCFA-Steroid_DH"/>
</dbReference>
<feature type="transmembrane region" description="Helical" evidence="4">
    <location>
        <begin position="182"/>
        <end position="203"/>
    </location>
</feature>
<dbReference type="Proteomes" id="UP000789390">
    <property type="component" value="Unassembled WGS sequence"/>
</dbReference>
<dbReference type="PRINTS" id="PR00080">
    <property type="entry name" value="SDRFAMILY"/>
</dbReference>
<dbReference type="GO" id="GO:0005783">
    <property type="term" value="C:endoplasmic reticulum"/>
    <property type="evidence" value="ECO:0007669"/>
    <property type="project" value="TreeGrafter"/>
</dbReference>
<accession>A0A8J2RF41</accession>
<feature type="transmembrane region" description="Helical" evidence="4">
    <location>
        <begin position="6"/>
        <end position="30"/>
    </location>
</feature>
<keyword evidence="4" id="KW-1133">Transmembrane helix</keyword>
<evidence type="ECO:0000256" key="2">
    <source>
        <dbReference type="ARBA" id="ARBA00022857"/>
    </source>
</evidence>
<evidence type="ECO:0000313" key="6">
    <source>
        <dbReference type="Proteomes" id="UP000789390"/>
    </source>
</evidence>
<name>A0A8J2RF41_9CRUS</name>
<dbReference type="SUPFAM" id="SSF51735">
    <property type="entry name" value="NAD(P)-binding Rossmann-fold domains"/>
    <property type="match status" value="4"/>
</dbReference>
<evidence type="ECO:0000256" key="3">
    <source>
        <dbReference type="ARBA" id="ARBA00023002"/>
    </source>
</evidence>
<reference evidence="5" key="1">
    <citation type="submission" date="2021-11" db="EMBL/GenBank/DDBJ databases">
        <authorList>
            <person name="Schell T."/>
        </authorList>
    </citation>
    <scope>NUCLEOTIDE SEQUENCE</scope>
    <source>
        <strain evidence="5">M5</strain>
    </source>
</reference>
<sequence length="1100" mass="122246">MTFSALEWISVVMLALIAIKLIWNFCHFLFTTFLGSLLKLNLNLIDYGPWAVVTGATDGIGKAYAHKLASIGLDVVLISRSPSKLQATSQEIKSLYPFVQIKTVAIDFTGDRTIYKAIYSELMDLDIGILINNVGINNGFCHPFTDLKDENILDDIIHCNVLSMARMTQMVLPKMIRRSRGVIINIGSLSGAFSTPLATVYAATKAFVDKFSRDLTVELANTGVVVQTVLPGYVMTNMLSGTSFSKSSWTVPNPQDFVEANFRTLGLESRTASFWYHKLMLAAEGLNVVLISRTQTKLDKVASEIKSEFGSVNIKTIAVDFTDGNSIYSKIETELSQLEIGMLINNVGMAVGFAERFTDIADEKSLNDIVNCNILSMVRMSRLILPQMIERKRGVIVNIGSISGAFSTPLATIYGATKAFVDKFSRDLSAEVKHSGVTVQTVHPGFVVTNMSKLRRSTLTAPTPDKFAAAALFNLGLADRTAGFWFHKIQLYWGEIVRFLIPGIMEGQTMKFMESYRQKLAAAGLNVVLVSRTSAKLKKVADEISNFLNFQFQKLKSGDKTFKLSYVTLSYCQCVKRTFTINNSELQEVISTPKYINLENEYSSIQVKTIAVDFTEGQKIYAILKEELSKLQIGILVNNVGMLFGFGRRFGNIEDDKSIHDIINCNILSMARMCHIILPQMIKRKNGVIINIGSLSSAMPTPYLTIYGATKAFVEKFSRDLAAEVSSSGITIQTVHPGYVATNMASFMKPSLLSPDPDTFAAATIRTLGLEQRTAGFWTHKIQLYFTDLANFFIPRPLLERGVLKHMEELGKTIRKSSKSRSDPSYYNYTVVTGATDGLGEAYAWKKLASLGMNIVLISRTHSKLQELAYEIKREHHTIQIRTIATDFTEGDSIYPLLKFELVNLPSGVGMLINNVGMDATLGRFAELPADEEEDIQKIINCNIMAMARLTNLILPGMRSRQRGIVINVGSIWGTGTSCSTNEFAPCSIIYGATKAFVDKFSHDLAAECQQDGIIVQSVMPTVLATKMYGLQNMSSMFVPKPETFVEANFLTLGIESRTAAYWVHKILLYWREVFHFTFPGGTIAQWITRKMLNSKCKKK</sequence>
<dbReference type="EMBL" id="CAKKLH010000063">
    <property type="protein sequence ID" value="CAH0101653.1"/>
    <property type="molecule type" value="Genomic_DNA"/>
</dbReference>
<dbReference type="PRINTS" id="PR00081">
    <property type="entry name" value="GDHRDH"/>
</dbReference>
<dbReference type="Pfam" id="PF00106">
    <property type="entry name" value="adh_short"/>
    <property type="match status" value="4"/>
</dbReference>
<dbReference type="PANTHER" id="PTHR43899:SF13">
    <property type="entry name" value="RH59310P"/>
    <property type="match status" value="1"/>
</dbReference>
<dbReference type="PANTHER" id="PTHR43899">
    <property type="entry name" value="RH59310P"/>
    <property type="match status" value="1"/>
</dbReference>
<comment type="similarity">
    <text evidence="1">Belongs to the short-chain dehydrogenases/reductases (SDR) family.</text>
</comment>
<keyword evidence="4" id="KW-0472">Membrane</keyword>
<gene>
    <name evidence="5" type="ORF">DGAL_LOCUS3991</name>
</gene>
<dbReference type="FunFam" id="3.40.50.720:FF:000137">
    <property type="entry name" value="Hydroxysteroid (17-beta) dehydrogenase 3"/>
    <property type="match status" value="2"/>
</dbReference>
<dbReference type="AlphaFoldDB" id="A0A8J2RF41"/>